<evidence type="ECO:0000259" key="2">
    <source>
        <dbReference type="Pfam" id="PF08794"/>
    </source>
</evidence>
<accession>A0ABT2FCZ3</accession>
<protein>
    <submittedName>
        <fullName evidence="3">Factor H binding family protein</fullName>
    </submittedName>
</protein>
<evidence type="ECO:0000313" key="4">
    <source>
        <dbReference type="Proteomes" id="UP001166947"/>
    </source>
</evidence>
<feature type="domain" description="Factor H binding protein-like C-terminal" evidence="2">
    <location>
        <begin position="156"/>
        <end position="257"/>
    </location>
</feature>
<evidence type="ECO:0000313" key="3">
    <source>
        <dbReference type="EMBL" id="MCS4534099.1"/>
    </source>
</evidence>
<dbReference type="Pfam" id="PF08794">
    <property type="entry name" value="FHBP_C"/>
    <property type="match status" value="1"/>
</dbReference>
<dbReference type="Proteomes" id="UP001166947">
    <property type="component" value="Unassembled WGS sequence"/>
</dbReference>
<comment type="caution">
    <text evidence="3">The sequence shown here is derived from an EMBL/GenBank/DDBJ whole genome shotgun (WGS) entry which is preliminary data.</text>
</comment>
<dbReference type="InterPro" id="IPR011250">
    <property type="entry name" value="OMP/PagP_B-barrel"/>
</dbReference>
<name>A0ABT2FCZ3_9NEIS</name>
<dbReference type="PROSITE" id="PS51257">
    <property type="entry name" value="PROKAR_LIPOPROTEIN"/>
    <property type="match status" value="1"/>
</dbReference>
<sequence>MSTYNKIGLAVFLAFGLAACGGGGGGSPSTAATPTATQSSNAAFRDATPTAGAQAASLDNASAGSAYNAAAYTINLDGKSYKVSDLASDKVTDIVNQEGNETVRAYRQQFSIIAGRFSSEKIGGENLKDDPEMTTEVAEMKNPMAVGLVNGEVTKTVPTSGKYAYNGAAFSESETGKLTYNVDFDKRVGSGSVTGLASSGKIDLLEASIKNTSFVNEDDTLVTTQGIEGHSNSEKLGQGDYRVHFFGQNAEEIGGAVIQKNGAIGIAGKR</sequence>
<dbReference type="EMBL" id="JANUXW010000006">
    <property type="protein sequence ID" value="MCS4534099.1"/>
    <property type="molecule type" value="Genomic_DNA"/>
</dbReference>
<reference evidence="3" key="2">
    <citation type="journal article" date="2023" name="Curr. Microbiol.">
        <title>Neisseria montereyensis sp. nov., Isolated from Oropharynx of California Sea Lion (Zalophus californianus): Genomic, Phylogenetic, and Phenotypic Study.</title>
        <authorList>
            <person name="Volokhov D.V."/>
            <person name="Zagorodnyaya T.A."/>
            <person name="Furtak V.A."/>
            <person name="Nattanmai G."/>
            <person name="Randall L."/>
            <person name="Jose S."/>
            <person name="Gao Y."/>
            <person name="Gulland F.M."/>
            <person name="Eisenberg T."/>
            <person name="Delmonte P."/>
            <person name="Blom J."/>
            <person name="Mitchell K.K."/>
        </authorList>
    </citation>
    <scope>NUCLEOTIDE SEQUENCE</scope>
    <source>
        <strain evidence="3">CSL10203-ORH2</strain>
    </source>
</reference>
<dbReference type="InterPro" id="IPR014902">
    <property type="entry name" value="FHBP-like_C"/>
</dbReference>
<proteinExistence type="predicted"/>
<reference evidence="3" key="1">
    <citation type="submission" date="2022-08" db="EMBL/GenBank/DDBJ databases">
        <authorList>
            <person name="Volokhov D.V."/>
            <person name="Furtak V.A."/>
            <person name="Zagorodnyaya T.A."/>
        </authorList>
    </citation>
    <scope>NUCLEOTIDE SEQUENCE</scope>
    <source>
        <strain evidence="3">CSL10203-ORH2</strain>
    </source>
</reference>
<organism evidence="3 4">
    <name type="scientific">Neisseria montereyensis</name>
    <dbReference type="NCBI Taxonomy" id="2973938"/>
    <lineage>
        <taxon>Bacteria</taxon>
        <taxon>Pseudomonadati</taxon>
        <taxon>Pseudomonadota</taxon>
        <taxon>Betaproteobacteria</taxon>
        <taxon>Neisseriales</taxon>
        <taxon>Neisseriaceae</taxon>
        <taxon>Neisseria</taxon>
    </lineage>
</organism>
<comment type="subcellular location">
    <subcellularLocation>
        <location evidence="1">Cell outer membrane</location>
    </subcellularLocation>
</comment>
<dbReference type="RefSeq" id="WP_259291893.1">
    <property type="nucleotide sequence ID" value="NZ_JANUXW010000006.1"/>
</dbReference>
<gene>
    <name evidence="3" type="ORF">NXS09_07265</name>
</gene>
<evidence type="ECO:0000256" key="1">
    <source>
        <dbReference type="ARBA" id="ARBA00004442"/>
    </source>
</evidence>
<keyword evidence="4" id="KW-1185">Reference proteome</keyword>
<dbReference type="SUPFAM" id="SSF56925">
    <property type="entry name" value="OMPA-like"/>
    <property type="match status" value="1"/>
</dbReference>
<dbReference type="Gene3D" id="2.40.160.90">
    <property type="match status" value="1"/>
</dbReference>